<keyword evidence="2" id="KW-1185">Reference proteome</keyword>
<dbReference type="EMBL" id="CAJVPZ010026900">
    <property type="protein sequence ID" value="CAG8727002.1"/>
    <property type="molecule type" value="Genomic_DNA"/>
</dbReference>
<comment type="caution">
    <text evidence="1">The sequence shown here is derived from an EMBL/GenBank/DDBJ whole genome shotgun (WGS) entry which is preliminary data.</text>
</comment>
<organism evidence="1 2">
    <name type="scientific">Racocetra fulgida</name>
    <dbReference type="NCBI Taxonomy" id="60492"/>
    <lineage>
        <taxon>Eukaryota</taxon>
        <taxon>Fungi</taxon>
        <taxon>Fungi incertae sedis</taxon>
        <taxon>Mucoromycota</taxon>
        <taxon>Glomeromycotina</taxon>
        <taxon>Glomeromycetes</taxon>
        <taxon>Diversisporales</taxon>
        <taxon>Gigasporaceae</taxon>
        <taxon>Racocetra</taxon>
    </lineage>
</organism>
<sequence length="76" mass="8345">LKVGGTDCEWVVLVEIEVGEQNVLVGKEVGERVVLVEIEVIMVGEQIVLIEEQVVLVDVLVEEDKLGEVLLIGFSE</sequence>
<feature type="non-terminal residue" evidence="1">
    <location>
        <position position="1"/>
    </location>
</feature>
<protein>
    <submittedName>
        <fullName evidence="1">15738_t:CDS:1</fullName>
    </submittedName>
</protein>
<dbReference type="AlphaFoldDB" id="A0A9N9IA28"/>
<feature type="non-terminal residue" evidence="1">
    <location>
        <position position="76"/>
    </location>
</feature>
<evidence type="ECO:0000313" key="2">
    <source>
        <dbReference type="Proteomes" id="UP000789396"/>
    </source>
</evidence>
<evidence type="ECO:0000313" key="1">
    <source>
        <dbReference type="EMBL" id="CAG8727002.1"/>
    </source>
</evidence>
<proteinExistence type="predicted"/>
<reference evidence="1" key="1">
    <citation type="submission" date="2021-06" db="EMBL/GenBank/DDBJ databases">
        <authorList>
            <person name="Kallberg Y."/>
            <person name="Tangrot J."/>
            <person name="Rosling A."/>
        </authorList>
    </citation>
    <scope>NUCLEOTIDE SEQUENCE</scope>
    <source>
        <strain evidence="1">IN212</strain>
    </source>
</reference>
<name>A0A9N9IA28_9GLOM</name>
<dbReference type="Proteomes" id="UP000789396">
    <property type="component" value="Unassembled WGS sequence"/>
</dbReference>
<gene>
    <name evidence="1" type="ORF">RFULGI_LOCUS11848</name>
</gene>
<accession>A0A9N9IA28</accession>